<dbReference type="InterPro" id="IPR051109">
    <property type="entry name" value="MAM_complex_regulator"/>
</dbReference>
<dbReference type="HOGENOM" id="CLU_2378744_0_0_1"/>
<dbReference type="PROSITE" id="PS50106">
    <property type="entry name" value="PDZ"/>
    <property type="match status" value="1"/>
</dbReference>
<name>A7S9W4_NEMVE</name>
<proteinExistence type="predicted"/>
<dbReference type="Proteomes" id="UP000001593">
    <property type="component" value="Unassembled WGS sequence"/>
</dbReference>
<feature type="domain" description="PDZ" evidence="1">
    <location>
        <begin position="14"/>
        <end position="85"/>
    </location>
</feature>
<evidence type="ECO:0000313" key="3">
    <source>
        <dbReference type="Proteomes" id="UP000001593"/>
    </source>
</evidence>
<keyword evidence="3" id="KW-1185">Reference proteome</keyword>
<reference evidence="2 3" key="1">
    <citation type="journal article" date="2007" name="Science">
        <title>Sea anemone genome reveals ancestral eumetazoan gene repertoire and genomic organization.</title>
        <authorList>
            <person name="Putnam N.H."/>
            <person name="Srivastava M."/>
            <person name="Hellsten U."/>
            <person name="Dirks B."/>
            <person name="Chapman J."/>
            <person name="Salamov A."/>
            <person name="Terry A."/>
            <person name="Shapiro H."/>
            <person name="Lindquist E."/>
            <person name="Kapitonov V.V."/>
            <person name="Jurka J."/>
            <person name="Genikhovich G."/>
            <person name="Grigoriev I.V."/>
            <person name="Lucas S.M."/>
            <person name="Steele R.E."/>
            <person name="Finnerty J.R."/>
            <person name="Technau U."/>
            <person name="Martindale M.Q."/>
            <person name="Rokhsar D.S."/>
        </authorList>
    </citation>
    <scope>NUCLEOTIDE SEQUENCE [LARGE SCALE GENOMIC DNA]</scope>
    <source>
        <strain evidence="3">CH2 X CH6</strain>
    </source>
</reference>
<dbReference type="SMART" id="SM00228">
    <property type="entry name" value="PDZ"/>
    <property type="match status" value="1"/>
</dbReference>
<dbReference type="InterPro" id="IPR001478">
    <property type="entry name" value="PDZ"/>
</dbReference>
<dbReference type="STRING" id="45351.A7S9W4"/>
<dbReference type="InParanoid" id="A7S9W4"/>
<organism evidence="2 3">
    <name type="scientific">Nematostella vectensis</name>
    <name type="common">Starlet sea anemone</name>
    <dbReference type="NCBI Taxonomy" id="45351"/>
    <lineage>
        <taxon>Eukaryota</taxon>
        <taxon>Metazoa</taxon>
        <taxon>Cnidaria</taxon>
        <taxon>Anthozoa</taxon>
        <taxon>Hexacorallia</taxon>
        <taxon>Actiniaria</taxon>
        <taxon>Edwardsiidae</taxon>
        <taxon>Nematostella</taxon>
    </lineage>
</organism>
<dbReference type="SUPFAM" id="SSF50156">
    <property type="entry name" value="PDZ domain-like"/>
    <property type="match status" value="1"/>
</dbReference>
<dbReference type="Gene3D" id="2.30.42.10">
    <property type="match status" value="1"/>
</dbReference>
<dbReference type="EMBL" id="DS469606">
    <property type="protein sequence ID" value="EDO39455.1"/>
    <property type="molecule type" value="Genomic_DNA"/>
</dbReference>
<dbReference type="InterPro" id="IPR036034">
    <property type="entry name" value="PDZ_sf"/>
</dbReference>
<dbReference type="Pfam" id="PF00595">
    <property type="entry name" value="PDZ"/>
    <property type="match status" value="1"/>
</dbReference>
<dbReference type="PANTHER" id="PTHR14063">
    <property type="entry name" value="PROTEIN LIN-7 HOMOLOG"/>
    <property type="match status" value="1"/>
</dbReference>
<gene>
    <name evidence="2" type="ORF">NEMVEDRAFT_v1g110405</name>
</gene>
<protein>
    <recommendedName>
        <fullName evidence="1">PDZ domain-containing protein</fullName>
    </recommendedName>
</protein>
<evidence type="ECO:0000313" key="2">
    <source>
        <dbReference type="EMBL" id="EDO39455.1"/>
    </source>
</evidence>
<feature type="non-terminal residue" evidence="2">
    <location>
        <position position="95"/>
    </location>
</feature>
<evidence type="ECO:0000259" key="1">
    <source>
        <dbReference type="PROSITE" id="PS50106"/>
    </source>
</evidence>
<accession>A7S9W4</accession>
<dbReference type="PhylomeDB" id="A7S9W4"/>
<sequence length="95" mass="10725">MVEPTFGQLGNVRVVILERKSRRTGFGFKIQGELLKEMEIVVSQVDEWSIAERAGLQKGDRILRLNDVCCERAIKLDVVNLVKSANVVKLWLISA</sequence>
<dbReference type="AlphaFoldDB" id="A7S9W4"/>